<organism evidence="15 16">
    <name type="scientific">Pisum sativum</name>
    <name type="common">Garden pea</name>
    <name type="synonym">Lathyrus oleraceus</name>
    <dbReference type="NCBI Taxonomy" id="3888"/>
    <lineage>
        <taxon>Eukaryota</taxon>
        <taxon>Viridiplantae</taxon>
        <taxon>Streptophyta</taxon>
        <taxon>Embryophyta</taxon>
        <taxon>Tracheophyta</taxon>
        <taxon>Spermatophyta</taxon>
        <taxon>Magnoliopsida</taxon>
        <taxon>eudicotyledons</taxon>
        <taxon>Gunneridae</taxon>
        <taxon>Pentapetalae</taxon>
        <taxon>rosids</taxon>
        <taxon>fabids</taxon>
        <taxon>Fabales</taxon>
        <taxon>Fabaceae</taxon>
        <taxon>Papilionoideae</taxon>
        <taxon>50 kb inversion clade</taxon>
        <taxon>NPAAA clade</taxon>
        <taxon>Hologalegina</taxon>
        <taxon>IRL clade</taxon>
        <taxon>Fabeae</taxon>
        <taxon>Lathyrus</taxon>
    </lineage>
</organism>
<keyword evidence="8" id="KW-0186">Copper</keyword>
<dbReference type="SUPFAM" id="SSF49503">
    <property type="entry name" value="Cupredoxins"/>
    <property type="match status" value="1"/>
</dbReference>
<dbReference type="GO" id="GO:0009055">
    <property type="term" value="F:electron transfer activity"/>
    <property type="evidence" value="ECO:0007669"/>
    <property type="project" value="InterPro"/>
</dbReference>
<comment type="caution">
    <text evidence="15">The sequence shown here is derived from an EMBL/GenBank/DDBJ whole genome shotgun (WGS) entry which is preliminary data.</text>
</comment>
<evidence type="ECO:0000256" key="9">
    <source>
        <dbReference type="ARBA" id="ARBA00023136"/>
    </source>
</evidence>
<feature type="chain" id="PRO_5039007738" description="Phytocyanin domain-containing protein" evidence="13">
    <location>
        <begin position="23"/>
        <end position="160"/>
    </location>
</feature>
<evidence type="ECO:0000256" key="2">
    <source>
        <dbReference type="ARBA" id="ARBA00022448"/>
    </source>
</evidence>
<evidence type="ECO:0000256" key="4">
    <source>
        <dbReference type="ARBA" id="ARBA00022723"/>
    </source>
</evidence>
<dbReference type="GO" id="GO:0009610">
    <property type="term" value="P:response to symbiotic fungus"/>
    <property type="evidence" value="ECO:0007669"/>
    <property type="project" value="UniProtKB-ARBA"/>
</dbReference>
<sequence length="160" mass="17537">MALHRVTFIAISMVLLSSIAMATDHIVGDDKGWTVDFNYTQWAQDKVFRVGDNLVFNYDNTKHNIFKVNGTLFQNCTFPPENEAISTGKDVILLKTEGRKWYICGKANHCVARQMKLVITVLADGAPAPSPPPSSDAHSTVSFVFGIVMAAIVAMATIFA</sequence>
<accession>A0A9D5AZB9</accession>
<dbReference type="PANTHER" id="PTHR33021">
    <property type="entry name" value="BLUE COPPER PROTEIN"/>
    <property type="match status" value="1"/>
</dbReference>
<dbReference type="PROSITE" id="PS51485">
    <property type="entry name" value="PHYTOCYANIN"/>
    <property type="match status" value="1"/>
</dbReference>
<evidence type="ECO:0000256" key="10">
    <source>
        <dbReference type="ARBA" id="ARBA00023157"/>
    </source>
</evidence>
<keyword evidence="7 12" id="KW-1133">Transmembrane helix</keyword>
<reference evidence="15 16" key="1">
    <citation type="journal article" date="2022" name="Nat. Genet.">
        <title>Improved pea reference genome and pan-genome highlight genomic features and evolutionary characteristics.</title>
        <authorList>
            <person name="Yang T."/>
            <person name="Liu R."/>
            <person name="Luo Y."/>
            <person name="Hu S."/>
            <person name="Wang D."/>
            <person name="Wang C."/>
            <person name="Pandey M.K."/>
            <person name="Ge S."/>
            <person name="Xu Q."/>
            <person name="Li N."/>
            <person name="Li G."/>
            <person name="Huang Y."/>
            <person name="Saxena R.K."/>
            <person name="Ji Y."/>
            <person name="Li M."/>
            <person name="Yan X."/>
            <person name="He Y."/>
            <person name="Liu Y."/>
            <person name="Wang X."/>
            <person name="Xiang C."/>
            <person name="Varshney R.K."/>
            <person name="Ding H."/>
            <person name="Gao S."/>
            <person name="Zong X."/>
        </authorList>
    </citation>
    <scope>NUCLEOTIDE SEQUENCE [LARGE SCALE GENOMIC DNA]</scope>
    <source>
        <strain evidence="15 16">cv. Zhongwan 6</strain>
    </source>
</reference>
<protein>
    <recommendedName>
        <fullName evidence="14">Phytocyanin domain-containing protein</fullName>
    </recommendedName>
</protein>
<keyword evidence="3 12" id="KW-0812">Transmembrane</keyword>
<dbReference type="Gene3D" id="2.60.40.420">
    <property type="entry name" value="Cupredoxins - blue copper proteins"/>
    <property type="match status" value="1"/>
</dbReference>
<keyword evidence="9 12" id="KW-0472">Membrane</keyword>
<dbReference type="Gramene" id="Psat03G0294000-T1">
    <property type="protein sequence ID" value="KAI5427718.1"/>
    <property type="gene ID" value="KIW84_032940"/>
</dbReference>
<dbReference type="CDD" id="cd04216">
    <property type="entry name" value="Phytocyanin"/>
    <property type="match status" value="1"/>
</dbReference>
<feature type="domain" description="Phytocyanin" evidence="14">
    <location>
        <begin position="23"/>
        <end position="123"/>
    </location>
</feature>
<feature type="transmembrane region" description="Helical" evidence="12">
    <location>
        <begin position="140"/>
        <end position="159"/>
    </location>
</feature>
<evidence type="ECO:0000256" key="5">
    <source>
        <dbReference type="ARBA" id="ARBA00022729"/>
    </source>
</evidence>
<dbReference type="InterPro" id="IPR008972">
    <property type="entry name" value="Cupredoxin"/>
</dbReference>
<keyword evidence="16" id="KW-1185">Reference proteome</keyword>
<evidence type="ECO:0000256" key="3">
    <source>
        <dbReference type="ARBA" id="ARBA00022692"/>
    </source>
</evidence>
<evidence type="ECO:0000313" key="15">
    <source>
        <dbReference type="EMBL" id="KAI5427718.1"/>
    </source>
</evidence>
<dbReference type="Pfam" id="PF02298">
    <property type="entry name" value="Cu_bind_like"/>
    <property type="match status" value="1"/>
</dbReference>
<keyword evidence="6" id="KW-0249">Electron transport</keyword>
<evidence type="ECO:0000256" key="13">
    <source>
        <dbReference type="SAM" id="SignalP"/>
    </source>
</evidence>
<dbReference type="GO" id="GO:0046872">
    <property type="term" value="F:metal ion binding"/>
    <property type="evidence" value="ECO:0007669"/>
    <property type="project" value="UniProtKB-KW"/>
</dbReference>
<evidence type="ECO:0000256" key="6">
    <source>
        <dbReference type="ARBA" id="ARBA00022982"/>
    </source>
</evidence>
<proteinExistence type="predicted"/>
<evidence type="ECO:0000256" key="7">
    <source>
        <dbReference type="ARBA" id="ARBA00022989"/>
    </source>
</evidence>
<name>A0A9D5AZB9_PEA</name>
<gene>
    <name evidence="15" type="ORF">KIW84_032940</name>
</gene>
<dbReference type="GO" id="GO:0005886">
    <property type="term" value="C:plasma membrane"/>
    <property type="evidence" value="ECO:0007669"/>
    <property type="project" value="TreeGrafter"/>
</dbReference>
<dbReference type="EMBL" id="JAMSHJ010000003">
    <property type="protein sequence ID" value="KAI5427718.1"/>
    <property type="molecule type" value="Genomic_DNA"/>
</dbReference>
<evidence type="ECO:0000259" key="14">
    <source>
        <dbReference type="PROSITE" id="PS51485"/>
    </source>
</evidence>
<evidence type="ECO:0000256" key="12">
    <source>
        <dbReference type="SAM" id="Phobius"/>
    </source>
</evidence>
<evidence type="ECO:0000256" key="11">
    <source>
        <dbReference type="ARBA" id="ARBA00023180"/>
    </source>
</evidence>
<dbReference type="InterPro" id="IPR003245">
    <property type="entry name" value="Phytocyanin_dom"/>
</dbReference>
<evidence type="ECO:0000256" key="1">
    <source>
        <dbReference type="ARBA" id="ARBA00004479"/>
    </source>
</evidence>
<keyword evidence="4" id="KW-0479">Metal-binding</keyword>
<dbReference type="Proteomes" id="UP001058974">
    <property type="component" value="Chromosome 3"/>
</dbReference>
<comment type="subcellular location">
    <subcellularLocation>
        <location evidence="1">Membrane</location>
        <topology evidence="1">Single-pass type I membrane protein</topology>
    </subcellularLocation>
</comment>
<dbReference type="FunFam" id="2.60.40.420:FF:000067">
    <property type="entry name" value="Cupredoxin superfamily protein"/>
    <property type="match status" value="1"/>
</dbReference>
<dbReference type="PANTHER" id="PTHR33021:SF549">
    <property type="entry name" value="BLUE COPPER PROTEIN 1B"/>
    <property type="match status" value="1"/>
</dbReference>
<evidence type="ECO:0000313" key="16">
    <source>
        <dbReference type="Proteomes" id="UP001058974"/>
    </source>
</evidence>
<keyword evidence="5 13" id="KW-0732">Signal</keyword>
<dbReference type="OrthoDB" id="687943at2759"/>
<evidence type="ECO:0000256" key="8">
    <source>
        <dbReference type="ARBA" id="ARBA00023008"/>
    </source>
</evidence>
<keyword evidence="2" id="KW-0813">Transport</keyword>
<dbReference type="InterPro" id="IPR039391">
    <property type="entry name" value="Phytocyanin-like"/>
</dbReference>
<keyword evidence="11" id="KW-0325">Glycoprotein</keyword>
<keyword evidence="10" id="KW-1015">Disulfide bond</keyword>
<dbReference type="AlphaFoldDB" id="A0A9D5AZB9"/>
<feature type="signal peptide" evidence="13">
    <location>
        <begin position="1"/>
        <end position="22"/>
    </location>
</feature>